<dbReference type="Gene3D" id="2.160.20.10">
    <property type="entry name" value="Single-stranded right-handed beta-helix, Pectin lyase-like"/>
    <property type="match status" value="1"/>
</dbReference>
<name>A0A840BBU1_9RHOO</name>
<reference evidence="1 2" key="1">
    <citation type="submission" date="2020-08" db="EMBL/GenBank/DDBJ databases">
        <title>Genomic Encyclopedia of Type Strains, Phase IV (KMG-IV): sequencing the most valuable type-strain genomes for metagenomic binning, comparative biology and taxonomic classification.</title>
        <authorList>
            <person name="Goeker M."/>
        </authorList>
    </citation>
    <scope>NUCLEOTIDE SEQUENCE [LARGE SCALE GENOMIC DNA]</scope>
    <source>
        <strain evidence="1 2">DSM 106739</strain>
    </source>
</reference>
<dbReference type="PROSITE" id="PS51257">
    <property type="entry name" value="PROKAR_LIPOPROTEIN"/>
    <property type="match status" value="1"/>
</dbReference>
<proteinExistence type="predicted"/>
<dbReference type="InterPro" id="IPR012334">
    <property type="entry name" value="Pectin_lyas_fold"/>
</dbReference>
<protein>
    <recommendedName>
        <fullName evidence="3">Right handed beta helix domain-containing protein</fullName>
    </recommendedName>
</protein>
<dbReference type="Proteomes" id="UP000561045">
    <property type="component" value="Unassembled WGS sequence"/>
</dbReference>
<gene>
    <name evidence="1" type="ORF">GGR36_000319</name>
</gene>
<evidence type="ECO:0000313" key="2">
    <source>
        <dbReference type="Proteomes" id="UP000561045"/>
    </source>
</evidence>
<organism evidence="1 2">
    <name type="scientific">Niveibacterium umoris</name>
    <dbReference type="NCBI Taxonomy" id="1193620"/>
    <lineage>
        <taxon>Bacteria</taxon>
        <taxon>Pseudomonadati</taxon>
        <taxon>Pseudomonadota</taxon>
        <taxon>Betaproteobacteria</taxon>
        <taxon>Rhodocyclales</taxon>
        <taxon>Rhodocyclaceae</taxon>
        <taxon>Niveibacterium</taxon>
    </lineage>
</organism>
<accession>A0A840BBU1</accession>
<evidence type="ECO:0000313" key="1">
    <source>
        <dbReference type="EMBL" id="MBB4011011.1"/>
    </source>
</evidence>
<dbReference type="EMBL" id="JACIET010000001">
    <property type="protein sequence ID" value="MBB4011011.1"/>
    <property type="molecule type" value="Genomic_DNA"/>
</dbReference>
<comment type="caution">
    <text evidence="1">The sequence shown here is derived from an EMBL/GenBank/DDBJ whole genome shotgun (WGS) entry which is preliminary data.</text>
</comment>
<dbReference type="AlphaFoldDB" id="A0A840BBU1"/>
<evidence type="ECO:0008006" key="3">
    <source>
        <dbReference type="Google" id="ProtNLM"/>
    </source>
</evidence>
<dbReference type="SUPFAM" id="SSF51126">
    <property type="entry name" value="Pectin lyase-like"/>
    <property type="match status" value="1"/>
</dbReference>
<sequence length="480" mass="51251">MLIRKRTAFLLLAALLACALGVAVAIVESAAYPPRLLAPYVQHRAAGHAPWIERTAASVSALLLRLDRGPERTAALEYPRWKPRAIAASDAAAVRTRLVANPLELKAAIADARPGDSIQLLPGRYVFDGRSIEVTRAGRPDAPIRVSAARPGSAKLVFNMLEGFHVQAAHWHFDGLEIVGTCPHDSDCEHAFHVVGEAQGFSLRNSEIVDFNAHLKINGSAGRFPDGGVIEGNILRNTRGRDTSAPVTPIDLVAASHWRIRANLIADFQKTRGDLISYGAFAKGAGEGNRFESNVVLCEYRVVGTGSREVGMSLGGGGTDRSACRDKLCVAEQADSVLSSNLVAFCTDDGIYLNRATRSLVAHNTVIDTAGIQARYEETGGTLRNNLVDGVVRLRDGASMQQQGNRSDRVIGAYLGLHPVRKLFVDFAALDLAWSGSGPGRVDGDGERDMCGRLRQGSAAVGAFSDIADCASAEHSMPAN</sequence>
<dbReference type="InterPro" id="IPR011050">
    <property type="entry name" value="Pectin_lyase_fold/virulence"/>
</dbReference>
<dbReference type="RefSeq" id="WP_183631224.1">
    <property type="nucleotide sequence ID" value="NZ_BAABLE010000011.1"/>
</dbReference>
<keyword evidence="2" id="KW-1185">Reference proteome</keyword>